<dbReference type="InterPro" id="IPR023875">
    <property type="entry name" value="DNA_repair_put"/>
</dbReference>
<gene>
    <name evidence="2" type="ordered locus">TERTU_3317</name>
</gene>
<proteinExistence type="predicted"/>
<organism evidence="2 3">
    <name type="scientific">Teredinibacter turnerae (strain ATCC 39867 / T7901)</name>
    <dbReference type="NCBI Taxonomy" id="377629"/>
    <lineage>
        <taxon>Bacteria</taxon>
        <taxon>Pseudomonadati</taxon>
        <taxon>Pseudomonadota</taxon>
        <taxon>Gammaproteobacteria</taxon>
        <taxon>Cellvibrionales</taxon>
        <taxon>Cellvibrionaceae</taxon>
        <taxon>Teredinibacter</taxon>
    </lineage>
</organism>
<keyword evidence="3" id="KW-1185">Reference proteome</keyword>
<sequence length="283" mass="33114">MYCIEVTCFEHWRTVARALLQRHVDPSSVAWQRDDQPSLLAAFSEDYEALPVLTPSLSVSQEFLQLAESVACCRDDARWSLLHRVVWRLIFEDKRLLDDRLDTDVARLLAMHKAVSRNIHKMKAFVRFRKLEIPHEYYVAWFEPEHLIVPRTAPFFIKRFNSMHWSICTPDCCVHWDTAQLVFSPGLPQAPQISDKVEELWCQYYASIFNPARLKLQAMQSEMPKKYWKNLPEAPLITQLTRSASARTTTMLSNTRKNGWSKTENSQFIREKQAALRAARRDT</sequence>
<evidence type="ECO:0000259" key="1">
    <source>
        <dbReference type="Pfam" id="PF13566"/>
    </source>
</evidence>
<evidence type="ECO:0000313" key="3">
    <source>
        <dbReference type="Proteomes" id="UP000009080"/>
    </source>
</evidence>
<dbReference type="STRING" id="377629.TERTU_3317"/>
<reference evidence="2 3" key="1">
    <citation type="journal article" date="2009" name="PLoS ONE">
        <title>The complete genome of Teredinibacter turnerae T7901: an intracellular endosymbiont of marine wood-boring bivalves (shipworms).</title>
        <authorList>
            <person name="Yang J.C."/>
            <person name="Madupu R."/>
            <person name="Durkin A.S."/>
            <person name="Ekborg N.A."/>
            <person name="Pedamallu C.S."/>
            <person name="Hostetler J.B."/>
            <person name="Radune D."/>
            <person name="Toms B.S."/>
            <person name="Henrissat B."/>
            <person name="Coutinho P.M."/>
            <person name="Schwarz S."/>
            <person name="Field L."/>
            <person name="Trindade-Silva A.E."/>
            <person name="Soares C.A.G."/>
            <person name="Elshahawi S."/>
            <person name="Hanora A."/>
            <person name="Schmidt E.W."/>
            <person name="Haygood M.G."/>
            <person name="Posfai J."/>
            <person name="Benner J."/>
            <person name="Madinger C."/>
            <person name="Nove J."/>
            <person name="Anton B."/>
            <person name="Chaudhary K."/>
            <person name="Foster J."/>
            <person name="Holman A."/>
            <person name="Kumar S."/>
            <person name="Lessard P.A."/>
            <person name="Luyten Y.A."/>
            <person name="Slatko B."/>
            <person name="Wood N."/>
            <person name="Wu B."/>
            <person name="Teplitski M."/>
            <person name="Mougous J.D."/>
            <person name="Ward N."/>
            <person name="Eisen J.A."/>
            <person name="Badger J.H."/>
            <person name="Distel D.L."/>
        </authorList>
    </citation>
    <scope>NUCLEOTIDE SEQUENCE [LARGE SCALE GENOMIC DNA]</scope>
    <source>
        <strain evidence="3">ATCC 39867 / T7901</strain>
    </source>
</reference>
<dbReference type="EMBL" id="CP001614">
    <property type="protein sequence ID" value="ACR10810.1"/>
    <property type="molecule type" value="Genomic_DNA"/>
</dbReference>
<dbReference type="KEGG" id="ttu:TERTU_3317"/>
<dbReference type="Proteomes" id="UP000009080">
    <property type="component" value="Chromosome"/>
</dbReference>
<dbReference type="OrthoDB" id="5290748at2"/>
<protein>
    <submittedName>
        <fullName evidence="2">Uracil DNA glycosylase family protein</fullName>
    </submittedName>
</protein>
<accession>C5BQI6</accession>
<dbReference type="eggNOG" id="COG1573">
    <property type="taxonomic scope" value="Bacteria"/>
</dbReference>
<dbReference type="NCBIfam" id="TIGR03915">
    <property type="entry name" value="SAM_7_link_chp"/>
    <property type="match status" value="1"/>
</dbReference>
<dbReference type="RefSeq" id="WP_015816922.1">
    <property type="nucleotide sequence ID" value="NC_012997.1"/>
</dbReference>
<dbReference type="AlphaFoldDB" id="C5BQI6"/>
<dbReference type="HOGENOM" id="CLU_046101_0_0_6"/>
<dbReference type="InterPro" id="IPR025404">
    <property type="entry name" value="DUF4130"/>
</dbReference>
<dbReference type="Pfam" id="PF13566">
    <property type="entry name" value="DUF4130"/>
    <property type="match status" value="1"/>
</dbReference>
<feature type="domain" description="DUF4130" evidence="1">
    <location>
        <begin position="77"/>
        <end position="233"/>
    </location>
</feature>
<evidence type="ECO:0000313" key="2">
    <source>
        <dbReference type="EMBL" id="ACR10810.1"/>
    </source>
</evidence>
<name>C5BQI6_TERTT</name>